<dbReference type="STRING" id="281362.AT959_12395"/>
<dbReference type="InterPro" id="IPR050832">
    <property type="entry name" value="Bact_Acetyltransf"/>
</dbReference>
<dbReference type="RefSeq" id="WP_066883524.1">
    <property type="nucleotide sequence ID" value="NZ_LODL01000021.1"/>
</dbReference>
<dbReference type="CDD" id="cd04301">
    <property type="entry name" value="NAT_SF"/>
    <property type="match status" value="1"/>
</dbReference>
<dbReference type="EMBL" id="LODL01000021">
    <property type="protein sequence ID" value="KXB30165.1"/>
    <property type="molecule type" value="Genomic_DNA"/>
</dbReference>
<gene>
    <name evidence="4" type="ORF">AT959_12395</name>
</gene>
<evidence type="ECO:0000313" key="4">
    <source>
        <dbReference type="EMBL" id="KXB30165.1"/>
    </source>
</evidence>
<dbReference type="Proteomes" id="UP000070186">
    <property type="component" value="Unassembled WGS sequence"/>
</dbReference>
<keyword evidence="1 4" id="KW-0808">Transferase</keyword>
<evidence type="ECO:0000256" key="1">
    <source>
        <dbReference type="ARBA" id="ARBA00022679"/>
    </source>
</evidence>
<accession>A0A133XGU8</accession>
<evidence type="ECO:0000259" key="3">
    <source>
        <dbReference type="PROSITE" id="PS51186"/>
    </source>
</evidence>
<name>A0A133XGU8_9RHOO</name>
<protein>
    <submittedName>
        <fullName evidence="4">GNAT family acetyltransferase</fullName>
    </submittedName>
</protein>
<evidence type="ECO:0000256" key="2">
    <source>
        <dbReference type="ARBA" id="ARBA00023315"/>
    </source>
</evidence>
<dbReference type="PANTHER" id="PTHR43877">
    <property type="entry name" value="AMINOALKYLPHOSPHONATE N-ACETYLTRANSFERASE-RELATED-RELATED"/>
    <property type="match status" value="1"/>
</dbReference>
<dbReference type="InterPro" id="IPR016181">
    <property type="entry name" value="Acyl_CoA_acyltransferase"/>
</dbReference>
<feature type="domain" description="N-acetyltransferase" evidence="3">
    <location>
        <begin position="14"/>
        <end position="159"/>
    </location>
</feature>
<organism evidence="4 5">
    <name type="scientific">Dechloromonas denitrificans</name>
    <dbReference type="NCBI Taxonomy" id="281362"/>
    <lineage>
        <taxon>Bacteria</taxon>
        <taxon>Pseudomonadati</taxon>
        <taxon>Pseudomonadota</taxon>
        <taxon>Betaproteobacteria</taxon>
        <taxon>Rhodocyclales</taxon>
        <taxon>Azonexaceae</taxon>
        <taxon>Dechloromonas</taxon>
    </lineage>
</organism>
<dbReference type="PROSITE" id="PS51186">
    <property type="entry name" value="GNAT"/>
    <property type="match status" value="1"/>
</dbReference>
<keyword evidence="5" id="KW-1185">Reference proteome</keyword>
<dbReference type="GO" id="GO:0016747">
    <property type="term" value="F:acyltransferase activity, transferring groups other than amino-acyl groups"/>
    <property type="evidence" value="ECO:0007669"/>
    <property type="project" value="InterPro"/>
</dbReference>
<evidence type="ECO:0000313" key="5">
    <source>
        <dbReference type="Proteomes" id="UP000070186"/>
    </source>
</evidence>
<sequence>MSLNHRPVNTADIPVICTFPQSEDESLFFFPKATFPLHPTQLQAAIAQRADATVVERRGEVVAFANFYRWKAGGSCAIGNVIVAPTARGCGIGRYLVEKMIGLAFAKHQAAEVTVSCFNHNTAGLLLYPKLGFQPYALEERQSKHGKRLALVHMRLPRPAASNVTF</sequence>
<reference evidence="4 5" key="1">
    <citation type="submission" date="2015-12" db="EMBL/GenBank/DDBJ databases">
        <title>Nitrous oxide reduction kinetics distinguish bacteria harboring typical versus atypical NosZ.</title>
        <authorList>
            <person name="Yoon S."/>
            <person name="Nissen S."/>
            <person name="Park D."/>
            <person name="Sanford R.A."/>
            <person name="Loeffler F.E."/>
        </authorList>
    </citation>
    <scope>NUCLEOTIDE SEQUENCE [LARGE SCALE GENOMIC DNA]</scope>
    <source>
        <strain evidence="4 5">ATCC BAA-841</strain>
    </source>
</reference>
<dbReference type="AlphaFoldDB" id="A0A133XGU8"/>
<keyword evidence="2" id="KW-0012">Acyltransferase</keyword>
<dbReference type="InterPro" id="IPR000182">
    <property type="entry name" value="GNAT_dom"/>
</dbReference>
<dbReference type="Pfam" id="PF00583">
    <property type="entry name" value="Acetyltransf_1"/>
    <property type="match status" value="1"/>
</dbReference>
<dbReference type="SUPFAM" id="SSF55729">
    <property type="entry name" value="Acyl-CoA N-acyltransferases (Nat)"/>
    <property type="match status" value="1"/>
</dbReference>
<comment type="caution">
    <text evidence="4">The sequence shown here is derived from an EMBL/GenBank/DDBJ whole genome shotgun (WGS) entry which is preliminary data.</text>
</comment>
<dbReference type="PANTHER" id="PTHR43877:SF2">
    <property type="entry name" value="AMINOALKYLPHOSPHONATE N-ACETYLTRANSFERASE-RELATED"/>
    <property type="match status" value="1"/>
</dbReference>
<proteinExistence type="predicted"/>
<dbReference type="Gene3D" id="3.40.630.30">
    <property type="match status" value="1"/>
</dbReference>